<accession>A0A319DSW2</accession>
<feature type="transmembrane region" description="Helical" evidence="1">
    <location>
        <begin position="29"/>
        <end position="46"/>
    </location>
</feature>
<dbReference type="Proteomes" id="UP000248340">
    <property type="component" value="Unassembled WGS sequence"/>
</dbReference>
<protein>
    <submittedName>
        <fullName evidence="2">Uncharacterized protein</fullName>
    </submittedName>
</protein>
<keyword evidence="1" id="KW-1133">Transmembrane helix</keyword>
<evidence type="ECO:0000313" key="2">
    <source>
        <dbReference type="EMBL" id="PYH82272.1"/>
    </source>
</evidence>
<organism evidence="2 3">
    <name type="scientific">Aspergillus uvarum CBS 121591</name>
    <dbReference type="NCBI Taxonomy" id="1448315"/>
    <lineage>
        <taxon>Eukaryota</taxon>
        <taxon>Fungi</taxon>
        <taxon>Dikarya</taxon>
        <taxon>Ascomycota</taxon>
        <taxon>Pezizomycotina</taxon>
        <taxon>Eurotiomycetes</taxon>
        <taxon>Eurotiomycetidae</taxon>
        <taxon>Eurotiales</taxon>
        <taxon>Aspergillaceae</taxon>
        <taxon>Aspergillus</taxon>
        <taxon>Aspergillus subgen. Circumdati</taxon>
    </lineage>
</organism>
<sequence length="63" mass="7195">MAVSGVFHRRIRDRPTEKSIGLAVPWERLLMVLYAVSALIMALNVCHPSQVLREKGFYEEPLV</sequence>
<dbReference type="AlphaFoldDB" id="A0A319DSW2"/>
<dbReference type="EMBL" id="KZ821696">
    <property type="protein sequence ID" value="PYH82272.1"/>
    <property type="molecule type" value="Genomic_DNA"/>
</dbReference>
<keyword evidence="3" id="KW-1185">Reference proteome</keyword>
<dbReference type="RefSeq" id="XP_025492472.1">
    <property type="nucleotide sequence ID" value="XM_025639271.1"/>
</dbReference>
<dbReference type="VEuPathDB" id="FungiDB:BO82DRAFT_401599"/>
<keyword evidence="1" id="KW-0812">Transmembrane</keyword>
<dbReference type="GeneID" id="37142013"/>
<evidence type="ECO:0000256" key="1">
    <source>
        <dbReference type="SAM" id="Phobius"/>
    </source>
</evidence>
<gene>
    <name evidence="2" type="ORF">BO82DRAFT_401599</name>
</gene>
<evidence type="ECO:0000313" key="3">
    <source>
        <dbReference type="Proteomes" id="UP000248340"/>
    </source>
</evidence>
<name>A0A319DSW2_9EURO</name>
<dbReference type="OrthoDB" id="3358017at2759"/>
<reference evidence="2 3" key="1">
    <citation type="submission" date="2016-12" db="EMBL/GenBank/DDBJ databases">
        <title>The genomes of Aspergillus section Nigri reveals drivers in fungal speciation.</title>
        <authorList>
            <consortium name="DOE Joint Genome Institute"/>
            <person name="Vesth T.C."/>
            <person name="Nybo J."/>
            <person name="Theobald S."/>
            <person name="Brandl J."/>
            <person name="Frisvad J.C."/>
            <person name="Nielsen K.F."/>
            <person name="Lyhne E.K."/>
            <person name="Kogle M.E."/>
            <person name="Kuo A."/>
            <person name="Riley R."/>
            <person name="Clum A."/>
            <person name="Nolan M."/>
            <person name="Lipzen A."/>
            <person name="Salamov A."/>
            <person name="Henrissat B."/>
            <person name="Wiebenga A."/>
            <person name="De Vries R.P."/>
            <person name="Grigoriev I.V."/>
            <person name="Mortensen U.H."/>
            <person name="Andersen M.R."/>
            <person name="Baker S.E."/>
        </authorList>
    </citation>
    <scope>NUCLEOTIDE SEQUENCE [LARGE SCALE GENOMIC DNA]</scope>
    <source>
        <strain evidence="2 3">CBS 121591</strain>
    </source>
</reference>
<proteinExistence type="predicted"/>
<keyword evidence="1" id="KW-0472">Membrane</keyword>